<proteinExistence type="predicted"/>
<feature type="non-terminal residue" evidence="1">
    <location>
        <position position="1"/>
    </location>
</feature>
<accession>A0A392U8H6</accession>
<evidence type="ECO:0000313" key="1">
    <source>
        <dbReference type="EMBL" id="MCI69104.1"/>
    </source>
</evidence>
<evidence type="ECO:0000313" key="2">
    <source>
        <dbReference type="Proteomes" id="UP000265520"/>
    </source>
</evidence>
<dbReference type="Proteomes" id="UP000265520">
    <property type="component" value="Unassembled WGS sequence"/>
</dbReference>
<dbReference type="EMBL" id="LXQA010749390">
    <property type="protein sequence ID" value="MCI69104.1"/>
    <property type="molecule type" value="Genomic_DNA"/>
</dbReference>
<dbReference type="AlphaFoldDB" id="A0A392U8H6"/>
<sequence length="61" mass="7234">VIHNPIMDAIRADPEALSFHTQRRLQLLKLKRNDHLQFNAVEDFGPFTKNNRIPHPPRRPR</sequence>
<protein>
    <submittedName>
        <fullName evidence="1">Uncharacterized protein</fullName>
    </submittedName>
</protein>
<reference evidence="1 2" key="1">
    <citation type="journal article" date="2018" name="Front. Plant Sci.">
        <title>Red Clover (Trifolium pratense) and Zigzag Clover (T. medium) - A Picture of Genomic Similarities and Differences.</title>
        <authorList>
            <person name="Dluhosova J."/>
            <person name="Istvanek J."/>
            <person name="Nedelnik J."/>
            <person name="Repkova J."/>
        </authorList>
    </citation>
    <scope>NUCLEOTIDE SEQUENCE [LARGE SCALE GENOMIC DNA]</scope>
    <source>
        <strain evidence="2">cv. 10/8</strain>
        <tissue evidence="1">Leaf</tissue>
    </source>
</reference>
<name>A0A392U8H6_9FABA</name>
<keyword evidence="2" id="KW-1185">Reference proteome</keyword>
<comment type="caution">
    <text evidence="1">The sequence shown here is derived from an EMBL/GenBank/DDBJ whole genome shotgun (WGS) entry which is preliminary data.</text>
</comment>
<organism evidence="1 2">
    <name type="scientific">Trifolium medium</name>
    <dbReference type="NCBI Taxonomy" id="97028"/>
    <lineage>
        <taxon>Eukaryota</taxon>
        <taxon>Viridiplantae</taxon>
        <taxon>Streptophyta</taxon>
        <taxon>Embryophyta</taxon>
        <taxon>Tracheophyta</taxon>
        <taxon>Spermatophyta</taxon>
        <taxon>Magnoliopsida</taxon>
        <taxon>eudicotyledons</taxon>
        <taxon>Gunneridae</taxon>
        <taxon>Pentapetalae</taxon>
        <taxon>rosids</taxon>
        <taxon>fabids</taxon>
        <taxon>Fabales</taxon>
        <taxon>Fabaceae</taxon>
        <taxon>Papilionoideae</taxon>
        <taxon>50 kb inversion clade</taxon>
        <taxon>NPAAA clade</taxon>
        <taxon>Hologalegina</taxon>
        <taxon>IRL clade</taxon>
        <taxon>Trifolieae</taxon>
        <taxon>Trifolium</taxon>
    </lineage>
</organism>